<proteinExistence type="predicted"/>
<dbReference type="Proteomes" id="UP001372338">
    <property type="component" value="Unassembled WGS sequence"/>
</dbReference>
<accession>A0AAN9HPM5</accession>
<name>A0AAN9HPM5_CROPI</name>
<keyword evidence="2" id="KW-1185">Reference proteome</keyword>
<evidence type="ECO:0000313" key="1">
    <source>
        <dbReference type="EMBL" id="KAK7243557.1"/>
    </source>
</evidence>
<sequence length="167" mass="18311">MSWAKKTHLRGQRSLNAYTSTYKTRTLIPFIKKKHHSQENPTATSPIGANIDFPDPLIELSGLELLSGAGENVPELRHGDEAGGVLVQNHECVAELAFERLKFHVLGHHQIQESGEIKGSGEILFGDDGFELGLGTVATERAHEDSELQCSDLAFTVAVEESEGFHH</sequence>
<comment type="caution">
    <text evidence="1">The sequence shown here is derived from an EMBL/GenBank/DDBJ whole genome shotgun (WGS) entry which is preliminary data.</text>
</comment>
<dbReference type="EMBL" id="JAYWIO010000008">
    <property type="protein sequence ID" value="KAK7243557.1"/>
    <property type="molecule type" value="Genomic_DNA"/>
</dbReference>
<dbReference type="AlphaFoldDB" id="A0AAN9HPM5"/>
<reference evidence="1 2" key="1">
    <citation type="submission" date="2024-01" db="EMBL/GenBank/DDBJ databases">
        <title>The genomes of 5 underutilized Papilionoideae crops provide insights into root nodulation and disease resistanc.</title>
        <authorList>
            <person name="Yuan L."/>
        </authorList>
    </citation>
    <scope>NUCLEOTIDE SEQUENCE [LARGE SCALE GENOMIC DNA]</scope>
    <source>
        <strain evidence="1">ZHUSHIDOU_FW_LH</strain>
        <tissue evidence="1">Leaf</tissue>
    </source>
</reference>
<protein>
    <submittedName>
        <fullName evidence="1">Uncharacterized protein</fullName>
    </submittedName>
</protein>
<gene>
    <name evidence="1" type="ORF">RIF29_38359</name>
</gene>
<organism evidence="1 2">
    <name type="scientific">Crotalaria pallida</name>
    <name type="common">Smooth rattlebox</name>
    <name type="synonym">Crotalaria striata</name>
    <dbReference type="NCBI Taxonomy" id="3830"/>
    <lineage>
        <taxon>Eukaryota</taxon>
        <taxon>Viridiplantae</taxon>
        <taxon>Streptophyta</taxon>
        <taxon>Embryophyta</taxon>
        <taxon>Tracheophyta</taxon>
        <taxon>Spermatophyta</taxon>
        <taxon>Magnoliopsida</taxon>
        <taxon>eudicotyledons</taxon>
        <taxon>Gunneridae</taxon>
        <taxon>Pentapetalae</taxon>
        <taxon>rosids</taxon>
        <taxon>fabids</taxon>
        <taxon>Fabales</taxon>
        <taxon>Fabaceae</taxon>
        <taxon>Papilionoideae</taxon>
        <taxon>50 kb inversion clade</taxon>
        <taxon>genistoids sensu lato</taxon>
        <taxon>core genistoids</taxon>
        <taxon>Crotalarieae</taxon>
        <taxon>Crotalaria</taxon>
    </lineage>
</organism>
<evidence type="ECO:0000313" key="2">
    <source>
        <dbReference type="Proteomes" id="UP001372338"/>
    </source>
</evidence>